<dbReference type="AlphaFoldDB" id="A0A2B7Z8D1"/>
<dbReference type="STRING" id="73230.A0A2B7Z8D1"/>
<dbReference type="GO" id="GO:0005783">
    <property type="term" value="C:endoplasmic reticulum"/>
    <property type="evidence" value="ECO:0007669"/>
    <property type="project" value="TreeGrafter"/>
</dbReference>
<dbReference type="VEuPathDB" id="FungiDB:EMCG_09529"/>
<protein>
    <submittedName>
        <fullName evidence="6">Uncharacterized protein</fullName>
    </submittedName>
</protein>
<evidence type="ECO:0000256" key="4">
    <source>
        <dbReference type="RuleBase" id="RU000363"/>
    </source>
</evidence>
<feature type="transmembrane region" description="Helical" evidence="5">
    <location>
        <begin position="270"/>
        <end position="289"/>
    </location>
</feature>
<comment type="caution">
    <text evidence="6">The sequence shown here is derived from an EMBL/GenBank/DDBJ whole genome shotgun (WGS) entry which is preliminary data.</text>
</comment>
<keyword evidence="5" id="KW-0812">Transmembrane</keyword>
<dbReference type="PROSITE" id="PS00061">
    <property type="entry name" value="ADH_SHORT"/>
    <property type="match status" value="1"/>
</dbReference>
<dbReference type="InterPro" id="IPR020904">
    <property type="entry name" value="Sc_DH/Rdtase_CS"/>
</dbReference>
<dbReference type="SUPFAM" id="SSF51735">
    <property type="entry name" value="NAD(P)-binding Rossmann-fold domains"/>
    <property type="match status" value="1"/>
</dbReference>
<keyword evidence="2" id="KW-0521">NADP</keyword>
<evidence type="ECO:0000256" key="3">
    <source>
        <dbReference type="ARBA" id="ARBA00023002"/>
    </source>
</evidence>
<dbReference type="EMBL" id="PDND01000225">
    <property type="protein sequence ID" value="PGH29621.1"/>
    <property type="molecule type" value="Genomic_DNA"/>
</dbReference>
<keyword evidence="5" id="KW-0472">Membrane</keyword>
<dbReference type="PRINTS" id="PR00080">
    <property type="entry name" value="SDRFAMILY"/>
</dbReference>
<sequence>MADNRKSVLITGCSPGGIGNSLAREFRRNGLRVFATARDKSSITSLKEQGIETLSLEVDKEESRKACRDEVELLLKGKGLDYLVNNAGLNYTVPALDVNLQATRAVFETNFFSVIAMCQEFAPLIIKAKGTIIQVGSIAGIIPYVFGSVYNASKAALHSFSDTLRVELAPFGVQVTTIITGGVKSNIARTARTLSETSLYHPVKAEYARRVVHGQQGALSNEAYARTVVTQVLYGSAPLRWIRWLLLWPFGGRGIRRSGKYIWAGNKATLIWFLNGGWAWFGLFQWAMTRMFNLWKLKR</sequence>
<gene>
    <name evidence="6" type="ORF">GX50_07629</name>
</gene>
<dbReference type="PRINTS" id="PR00081">
    <property type="entry name" value="GDHRDH"/>
</dbReference>
<dbReference type="GO" id="GO:0005811">
    <property type="term" value="C:lipid droplet"/>
    <property type="evidence" value="ECO:0007669"/>
    <property type="project" value="TreeGrafter"/>
</dbReference>
<dbReference type="InterPro" id="IPR002347">
    <property type="entry name" value="SDR_fam"/>
</dbReference>
<keyword evidence="5" id="KW-1133">Transmembrane helix</keyword>
<proteinExistence type="inferred from homology"/>
<accession>A0A2B7Z8D1</accession>
<name>A0A2B7Z8D1_9EURO</name>
<keyword evidence="7" id="KW-1185">Reference proteome</keyword>
<organism evidence="6 7">
    <name type="scientific">[Emmonsia] crescens</name>
    <dbReference type="NCBI Taxonomy" id="73230"/>
    <lineage>
        <taxon>Eukaryota</taxon>
        <taxon>Fungi</taxon>
        <taxon>Dikarya</taxon>
        <taxon>Ascomycota</taxon>
        <taxon>Pezizomycotina</taxon>
        <taxon>Eurotiomycetes</taxon>
        <taxon>Eurotiomycetidae</taxon>
        <taxon>Onygenales</taxon>
        <taxon>Ajellomycetaceae</taxon>
        <taxon>Emergomyces</taxon>
    </lineage>
</organism>
<dbReference type="InterPro" id="IPR036291">
    <property type="entry name" value="NAD(P)-bd_dom_sf"/>
</dbReference>
<dbReference type="FunFam" id="3.40.50.720:FF:000261">
    <property type="entry name" value="NADPH-dependent 1-acyldihydroxyacetone phosphate reductase"/>
    <property type="match status" value="1"/>
</dbReference>
<evidence type="ECO:0000256" key="2">
    <source>
        <dbReference type="ARBA" id="ARBA00022857"/>
    </source>
</evidence>
<evidence type="ECO:0000313" key="7">
    <source>
        <dbReference type="Proteomes" id="UP000226031"/>
    </source>
</evidence>
<dbReference type="Pfam" id="PF00106">
    <property type="entry name" value="adh_short"/>
    <property type="match status" value="1"/>
</dbReference>
<dbReference type="PANTHER" id="PTHR44169:SF15">
    <property type="entry name" value="CHAIN DEHYDROGENASE_REDUCTASE (AYR1), PUTATIVE (AFU_ORTHOLOGUE AFUA_4G04530)-RELATED"/>
    <property type="match status" value="1"/>
</dbReference>
<dbReference type="PANTHER" id="PTHR44169">
    <property type="entry name" value="NADPH-DEPENDENT 1-ACYLDIHYDROXYACETONE PHOSPHATE REDUCTASE"/>
    <property type="match status" value="1"/>
</dbReference>
<dbReference type="Gene3D" id="3.40.50.720">
    <property type="entry name" value="NAD(P)-binding Rossmann-like Domain"/>
    <property type="match status" value="1"/>
</dbReference>
<evidence type="ECO:0000256" key="5">
    <source>
        <dbReference type="SAM" id="Phobius"/>
    </source>
</evidence>
<reference evidence="6 7" key="1">
    <citation type="submission" date="2017-10" db="EMBL/GenBank/DDBJ databases">
        <title>Comparative genomics in systemic dimorphic fungi from Ajellomycetaceae.</title>
        <authorList>
            <person name="Munoz J.F."/>
            <person name="Mcewen J.G."/>
            <person name="Clay O.K."/>
            <person name="Cuomo C.A."/>
        </authorList>
    </citation>
    <scope>NUCLEOTIDE SEQUENCE [LARGE SCALE GENOMIC DNA]</scope>
    <source>
        <strain evidence="6 7">UAMH4076</strain>
    </source>
</reference>
<dbReference type="GO" id="GO:0004806">
    <property type="term" value="F:triacylglycerol lipase activity"/>
    <property type="evidence" value="ECO:0007669"/>
    <property type="project" value="TreeGrafter"/>
</dbReference>
<dbReference type="CDD" id="cd05374">
    <property type="entry name" value="17beta-HSD-like_SDR_c"/>
    <property type="match status" value="1"/>
</dbReference>
<evidence type="ECO:0000313" key="6">
    <source>
        <dbReference type="EMBL" id="PGH29621.1"/>
    </source>
</evidence>
<dbReference type="GO" id="GO:0019433">
    <property type="term" value="P:triglyceride catabolic process"/>
    <property type="evidence" value="ECO:0007669"/>
    <property type="project" value="TreeGrafter"/>
</dbReference>
<evidence type="ECO:0000256" key="1">
    <source>
        <dbReference type="ARBA" id="ARBA00006484"/>
    </source>
</evidence>
<dbReference type="Proteomes" id="UP000226031">
    <property type="component" value="Unassembled WGS sequence"/>
</dbReference>
<dbReference type="GO" id="GO:0006654">
    <property type="term" value="P:phosphatidic acid biosynthetic process"/>
    <property type="evidence" value="ECO:0007669"/>
    <property type="project" value="TreeGrafter"/>
</dbReference>
<dbReference type="GO" id="GO:0000140">
    <property type="term" value="F:acylglycerone-phosphate reductase (NADP+) activity"/>
    <property type="evidence" value="ECO:0007669"/>
    <property type="project" value="TreeGrafter"/>
</dbReference>
<keyword evidence="3" id="KW-0560">Oxidoreductase</keyword>
<comment type="similarity">
    <text evidence="1 4">Belongs to the short-chain dehydrogenases/reductases (SDR) family.</text>
</comment>